<feature type="transmembrane region" description="Helical" evidence="2">
    <location>
        <begin position="208"/>
        <end position="229"/>
    </location>
</feature>
<feature type="transmembrane region" description="Helical" evidence="2">
    <location>
        <begin position="24"/>
        <end position="42"/>
    </location>
</feature>
<feature type="transmembrane region" description="Helical" evidence="2">
    <location>
        <begin position="54"/>
        <end position="73"/>
    </location>
</feature>
<dbReference type="EMBL" id="BAABFB010000051">
    <property type="protein sequence ID" value="GAA4483212.1"/>
    <property type="molecule type" value="Genomic_DNA"/>
</dbReference>
<dbReference type="SMART" id="SM00014">
    <property type="entry name" value="acidPPc"/>
    <property type="match status" value="1"/>
</dbReference>
<gene>
    <name evidence="4" type="ORF">GCM10023094_34500</name>
</gene>
<dbReference type="Proteomes" id="UP001501183">
    <property type="component" value="Unassembled WGS sequence"/>
</dbReference>
<evidence type="ECO:0000259" key="3">
    <source>
        <dbReference type="SMART" id="SM00014"/>
    </source>
</evidence>
<dbReference type="Gene3D" id="1.20.144.10">
    <property type="entry name" value="Phosphatidic acid phosphatase type 2/haloperoxidase"/>
    <property type="match status" value="1"/>
</dbReference>
<protein>
    <recommendedName>
        <fullName evidence="3">Phosphatidic acid phosphatase type 2/haloperoxidase domain-containing protein</fullName>
    </recommendedName>
</protein>
<keyword evidence="2" id="KW-1133">Transmembrane helix</keyword>
<keyword evidence="5" id="KW-1185">Reference proteome</keyword>
<accession>A0ABP8PAX5</accession>
<feature type="transmembrane region" description="Helical" evidence="2">
    <location>
        <begin position="178"/>
        <end position="196"/>
    </location>
</feature>
<name>A0ABP8PAX5_9NOCA</name>
<dbReference type="PANTHER" id="PTHR14969:SF13">
    <property type="entry name" value="AT30094P"/>
    <property type="match status" value="1"/>
</dbReference>
<feature type="transmembrane region" description="Helical" evidence="2">
    <location>
        <begin position="235"/>
        <end position="258"/>
    </location>
</feature>
<feature type="transmembrane region" description="Helical" evidence="2">
    <location>
        <begin position="134"/>
        <end position="158"/>
    </location>
</feature>
<feature type="domain" description="Phosphatidic acid phosphatase type 2/haloperoxidase" evidence="3">
    <location>
        <begin position="138"/>
        <end position="250"/>
    </location>
</feature>
<dbReference type="Pfam" id="PF01569">
    <property type="entry name" value="PAP2"/>
    <property type="match status" value="1"/>
</dbReference>
<feature type="compositionally biased region" description="Basic and acidic residues" evidence="1">
    <location>
        <begin position="278"/>
        <end position="303"/>
    </location>
</feature>
<organism evidence="4 5">
    <name type="scientific">Rhodococcus olei</name>
    <dbReference type="NCBI Taxonomy" id="2161675"/>
    <lineage>
        <taxon>Bacteria</taxon>
        <taxon>Bacillati</taxon>
        <taxon>Actinomycetota</taxon>
        <taxon>Actinomycetes</taxon>
        <taxon>Mycobacteriales</taxon>
        <taxon>Nocardiaceae</taxon>
        <taxon>Rhodococcus</taxon>
    </lineage>
</organism>
<keyword evidence="2" id="KW-0472">Membrane</keyword>
<sequence>MSDILDMVHGLVTEIRTESATSEVALWTVSITVAVYAGALLAERWFRRRREGTVGWVAARFTALVVMFTLLTVQVHSSGWLTGADTTTLDWFVAHRHPAATSAVMVIADATSPVGVGVAAVAAAALAGWRRRSLIPAVLIVGMVAVAETAGAAVKVIVGRSRPPVATQAVTEAGWSFPSGHVTGIVALTGALLVVLGTQVRTAAGRALAGAAAVFAVSVVAATRLYLGVHWLTDVIGGALLAGAVVTAGSLVAAALAARRRTIVDPAPLPPPEQIPPVDHRTVRNSAPRHDYVDPPRPPVETR</sequence>
<evidence type="ECO:0000313" key="4">
    <source>
        <dbReference type="EMBL" id="GAA4483212.1"/>
    </source>
</evidence>
<dbReference type="PANTHER" id="PTHR14969">
    <property type="entry name" value="SPHINGOSINE-1-PHOSPHATE PHOSPHOHYDROLASE"/>
    <property type="match status" value="1"/>
</dbReference>
<evidence type="ECO:0000313" key="5">
    <source>
        <dbReference type="Proteomes" id="UP001501183"/>
    </source>
</evidence>
<reference evidence="5" key="1">
    <citation type="journal article" date="2019" name="Int. J. Syst. Evol. Microbiol.">
        <title>The Global Catalogue of Microorganisms (GCM) 10K type strain sequencing project: providing services to taxonomists for standard genome sequencing and annotation.</title>
        <authorList>
            <consortium name="The Broad Institute Genomics Platform"/>
            <consortium name="The Broad Institute Genome Sequencing Center for Infectious Disease"/>
            <person name="Wu L."/>
            <person name="Ma J."/>
        </authorList>
    </citation>
    <scope>NUCLEOTIDE SEQUENCE [LARGE SCALE GENOMIC DNA]</scope>
    <source>
        <strain evidence="5">JCM 32206</strain>
    </source>
</reference>
<dbReference type="RefSeq" id="WP_345347556.1">
    <property type="nucleotide sequence ID" value="NZ_BAABFB010000051.1"/>
</dbReference>
<evidence type="ECO:0000256" key="2">
    <source>
        <dbReference type="SAM" id="Phobius"/>
    </source>
</evidence>
<dbReference type="SUPFAM" id="SSF48317">
    <property type="entry name" value="Acid phosphatase/Vanadium-dependent haloperoxidase"/>
    <property type="match status" value="1"/>
</dbReference>
<keyword evidence="2" id="KW-0812">Transmembrane</keyword>
<evidence type="ECO:0000256" key="1">
    <source>
        <dbReference type="SAM" id="MobiDB-lite"/>
    </source>
</evidence>
<feature type="region of interest" description="Disordered" evidence="1">
    <location>
        <begin position="266"/>
        <end position="303"/>
    </location>
</feature>
<dbReference type="InterPro" id="IPR036938">
    <property type="entry name" value="PAP2/HPO_sf"/>
</dbReference>
<feature type="transmembrane region" description="Helical" evidence="2">
    <location>
        <begin position="99"/>
        <end position="127"/>
    </location>
</feature>
<proteinExistence type="predicted"/>
<comment type="caution">
    <text evidence="4">The sequence shown here is derived from an EMBL/GenBank/DDBJ whole genome shotgun (WGS) entry which is preliminary data.</text>
</comment>
<dbReference type="CDD" id="cd03392">
    <property type="entry name" value="PAP2_like_2"/>
    <property type="match status" value="1"/>
</dbReference>
<dbReference type="InterPro" id="IPR000326">
    <property type="entry name" value="PAP2/HPO"/>
</dbReference>